<dbReference type="InterPro" id="IPR036236">
    <property type="entry name" value="Znf_C2H2_sf"/>
</dbReference>
<organism evidence="10 11">
    <name type="scientific">Electrophorus voltai</name>
    <dbReference type="NCBI Taxonomy" id="2609070"/>
    <lineage>
        <taxon>Eukaryota</taxon>
        <taxon>Metazoa</taxon>
        <taxon>Chordata</taxon>
        <taxon>Craniata</taxon>
        <taxon>Vertebrata</taxon>
        <taxon>Euteleostomi</taxon>
        <taxon>Actinopterygii</taxon>
        <taxon>Neopterygii</taxon>
        <taxon>Teleostei</taxon>
        <taxon>Ostariophysi</taxon>
        <taxon>Gymnotiformes</taxon>
        <taxon>Gymnotoidei</taxon>
        <taxon>Gymnotidae</taxon>
        <taxon>Electrophorus</taxon>
    </lineage>
</organism>
<keyword evidence="11" id="KW-1185">Reference proteome</keyword>
<gene>
    <name evidence="10" type="ORF">P4O66_008101</name>
</gene>
<dbReference type="SUPFAM" id="SSF57667">
    <property type="entry name" value="beta-beta-alpha zinc fingers"/>
    <property type="match status" value="1"/>
</dbReference>
<feature type="domain" description="C2H2-type" evidence="9">
    <location>
        <begin position="603"/>
        <end position="632"/>
    </location>
</feature>
<dbReference type="GO" id="GO:0000978">
    <property type="term" value="F:RNA polymerase II cis-regulatory region sequence-specific DNA binding"/>
    <property type="evidence" value="ECO:0007669"/>
    <property type="project" value="TreeGrafter"/>
</dbReference>
<evidence type="ECO:0000256" key="7">
    <source>
        <dbReference type="PROSITE-ProRule" id="PRU00042"/>
    </source>
</evidence>
<feature type="region of interest" description="Disordered" evidence="8">
    <location>
        <begin position="566"/>
        <end position="598"/>
    </location>
</feature>
<evidence type="ECO:0000256" key="6">
    <source>
        <dbReference type="ARBA" id="ARBA00023242"/>
    </source>
</evidence>
<evidence type="ECO:0000256" key="8">
    <source>
        <dbReference type="SAM" id="MobiDB-lite"/>
    </source>
</evidence>
<reference evidence="10" key="1">
    <citation type="submission" date="2023-03" db="EMBL/GenBank/DDBJ databases">
        <title>Electrophorus voltai genome.</title>
        <authorList>
            <person name="Bian C."/>
        </authorList>
    </citation>
    <scope>NUCLEOTIDE SEQUENCE</scope>
    <source>
        <strain evidence="10">CB-2022</strain>
        <tissue evidence="10">Muscle</tissue>
    </source>
</reference>
<evidence type="ECO:0000256" key="2">
    <source>
        <dbReference type="ARBA" id="ARBA00022723"/>
    </source>
</evidence>
<dbReference type="GO" id="GO:0005634">
    <property type="term" value="C:nucleus"/>
    <property type="evidence" value="ECO:0007669"/>
    <property type="project" value="UniProtKB-SubCell"/>
</dbReference>
<dbReference type="Gene3D" id="3.30.160.60">
    <property type="entry name" value="Classic Zinc Finger"/>
    <property type="match status" value="2"/>
</dbReference>
<evidence type="ECO:0000259" key="9">
    <source>
        <dbReference type="PROSITE" id="PS50157"/>
    </source>
</evidence>
<evidence type="ECO:0000256" key="4">
    <source>
        <dbReference type="ARBA" id="ARBA00022771"/>
    </source>
</evidence>
<feature type="region of interest" description="Disordered" evidence="8">
    <location>
        <begin position="100"/>
        <end position="129"/>
    </location>
</feature>
<keyword evidence="6" id="KW-0539">Nucleus</keyword>
<evidence type="ECO:0000313" key="11">
    <source>
        <dbReference type="Proteomes" id="UP001239994"/>
    </source>
</evidence>
<comment type="subcellular location">
    <subcellularLocation>
        <location evidence="1">Nucleus</location>
    </subcellularLocation>
</comment>
<feature type="domain" description="C2H2-type" evidence="9">
    <location>
        <begin position="633"/>
        <end position="662"/>
    </location>
</feature>
<protein>
    <recommendedName>
        <fullName evidence="9">C2H2-type domain-containing protein</fullName>
    </recommendedName>
</protein>
<dbReference type="PROSITE" id="PS50157">
    <property type="entry name" value="ZINC_FINGER_C2H2_2"/>
    <property type="match status" value="2"/>
</dbReference>
<name>A0AAD8ZHP8_9TELE</name>
<dbReference type="Pfam" id="PF00096">
    <property type="entry name" value="zf-C2H2"/>
    <property type="match status" value="2"/>
</dbReference>
<evidence type="ECO:0000256" key="5">
    <source>
        <dbReference type="ARBA" id="ARBA00022833"/>
    </source>
</evidence>
<keyword evidence="3" id="KW-0677">Repeat</keyword>
<dbReference type="InterPro" id="IPR013087">
    <property type="entry name" value="Znf_C2H2_type"/>
</dbReference>
<dbReference type="PANTHER" id="PTHR23235">
    <property type="entry name" value="KRUEPPEL-LIKE TRANSCRIPTION FACTOR"/>
    <property type="match status" value="1"/>
</dbReference>
<dbReference type="GO" id="GO:0008270">
    <property type="term" value="F:zinc ion binding"/>
    <property type="evidence" value="ECO:0007669"/>
    <property type="project" value="UniProtKB-KW"/>
</dbReference>
<keyword evidence="4 7" id="KW-0863">Zinc-finger</keyword>
<dbReference type="AlphaFoldDB" id="A0AAD8ZHP8"/>
<dbReference type="PROSITE" id="PS00028">
    <property type="entry name" value="ZINC_FINGER_C2H2_1"/>
    <property type="match status" value="2"/>
</dbReference>
<dbReference type="FunFam" id="3.30.160.60:FF:000021">
    <property type="entry name" value="Basic krueppel-like factor 3"/>
    <property type="match status" value="1"/>
</dbReference>
<dbReference type="SMART" id="SM00355">
    <property type="entry name" value="ZnF_C2H2"/>
    <property type="match status" value="2"/>
</dbReference>
<dbReference type="GO" id="GO:0000981">
    <property type="term" value="F:DNA-binding transcription factor activity, RNA polymerase II-specific"/>
    <property type="evidence" value="ECO:0007669"/>
    <property type="project" value="TreeGrafter"/>
</dbReference>
<comment type="caution">
    <text evidence="10">The sequence shown here is derived from an EMBL/GenBank/DDBJ whole genome shotgun (WGS) entry which is preliminary data.</text>
</comment>
<sequence>MDVLANYSIFQELQLVHDTGYFSAMPSLEENWQQPQIRLGDKTDGGTGERGMNQTVMDVIRVNSTRRDSVGSALEAVGAGGEPKGIEGIVFKLGGKALLKGPPQDPRGTDARRVVSPKTPGESVPTARKPVGSCVLTSCSINTFHRRAMLGRDPAHRTELHVAVSGRRVSPQSIPPPHRPDSRSQPLPAHPFPRPRQQLALEFQPYLYHTPPPAPSGSLQIKALRLPADGALRCATLGGEQLVSHGAAAGGVGSAWSPVSRLAASPLRRWRSSRIPDRRSWRAAELQGLGAIRPLPGTEDGSNVLRASTPRHIGECDSSHVPSSLVLSYRTRSAGRILWLGTEDQPELYLAQGDTNDRRDCISFSASRFSPDYPPVPPAGGQPLPDLYIDKQRLDPQIQLEEDGDPFTGAQPRSARPVPSLSVLTCLELERYLQTEPKRLSDLFDDELDCLLTPAYLKGDSDEDLMDPLLSGLSGQSGPPPPLLVSLPRSLHAPSGGAPAEAAVKEGSVGVNPAQLSAVTSLTPPSSPELGRHLVKPAQTLTATADGTLTLKLVTKKVGMGTAKLVATDSLPSPPGRGVHSDGEGGHGSAGVGDMPENKKRVHRCQFNGCRKVYTKSSHLKAHQRTHTGEKPYKCSWEGCEWRFARSDELTRHYRKHTGAKPFKCNHCDR</sequence>
<feature type="region of interest" description="Disordered" evidence="8">
    <location>
        <begin position="163"/>
        <end position="193"/>
    </location>
</feature>
<keyword evidence="2" id="KW-0479">Metal-binding</keyword>
<dbReference type="FunFam" id="3.30.160.60:FF:000018">
    <property type="entry name" value="Krueppel-like factor 15"/>
    <property type="match status" value="1"/>
</dbReference>
<proteinExistence type="predicted"/>
<evidence type="ECO:0000256" key="1">
    <source>
        <dbReference type="ARBA" id="ARBA00004123"/>
    </source>
</evidence>
<accession>A0AAD8ZHP8</accession>
<keyword evidence="5" id="KW-0862">Zinc</keyword>
<dbReference type="EMBL" id="JAROKS010000013">
    <property type="protein sequence ID" value="KAK1797750.1"/>
    <property type="molecule type" value="Genomic_DNA"/>
</dbReference>
<evidence type="ECO:0000256" key="3">
    <source>
        <dbReference type="ARBA" id="ARBA00022737"/>
    </source>
</evidence>
<evidence type="ECO:0000313" key="10">
    <source>
        <dbReference type="EMBL" id="KAK1797750.1"/>
    </source>
</evidence>
<dbReference type="PANTHER" id="PTHR23235:SF77">
    <property type="entry name" value="KRUEPPEL-LIKE FACTOR 7"/>
    <property type="match status" value="1"/>
</dbReference>
<dbReference type="Proteomes" id="UP001239994">
    <property type="component" value="Unassembled WGS sequence"/>
</dbReference>